<evidence type="ECO:0000313" key="2">
    <source>
        <dbReference type="Proteomes" id="UP000184267"/>
    </source>
</evidence>
<dbReference type="Proteomes" id="UP000184267">
    <property type="component" value="Unassembled WGS sequence"/>
</dbReference>
<name>A0A1M2VLB8_TRAPU</name>
<reference evidence="1 2" key="1">
    <citation type="submission" date="2016-10" db="EMBL/GenBank/DDBJ databases">
        <title>Genome sequence of the basidiomycete white-rot fungus Trametes pubescens.</title>
        <authorList>
            <person name="Makela M.R."/>
            <person name="Granchi Z."/>
            <person name="Peng M."/>
            <person name="De Vries R.P."/>
            <person name="Grigoriev I."/>
            <person name="Riley R."/>
            <person name="Hilden K."/>
        </authorList>
    </citation>
    <scope>NUCLEOTIDE SEQUENCE [LARGE SCALE GENOMIC DNA]</scope>
    <source>
        <strain evidence="1 2">FBCC735</strain>
    </source>
</reference>
<proteinExistence type="predicted"/>
<protein>
    <submittedName>
        <fullName evidence="1">Uncharacterized protein</fullName>
    </submittedName>
</protein>
<sequence>AAYNEKKETGLSSEIYGALLARLNFGQEPALFTSLYAKQDNERPRLHLFANNVPNVVRDALTFASAKAAIRNSFILFKDLSSADSEPRAGQIRQIFLHGCMENGKKIVEPFIVVDEYRSLSSSHGALDPYCVFPDLNTRLYYNKHIDQPRVLKVSDIVSHFAAFFYTPDTIGTECIVARSLERVSHSLSPFLGHR</sequence>
<comment type="caution">
    <text evidence="1">The sequence shown here is derived from an EMBL/GenBank/DDBJ whole genome shotgun (WGS) entry which is preliminary data.</text>
</comment>
<dbReference type="EMBL" id="MNAD01001044">
    <property type="protein sequence ID" value="OJT08399.1"/>
    <property type="molecule type" value="Genomic_DNA"/>
</dbReference>
<dbReference type="AlphaFoldDB" id="A0A1M2VLB8"/>
<accession>A0A1M2VLB8</accession>
<feature type="non-terminal residue" evidence="1">
    <location>
        <position position="1"/>
    </location>
</feature>
<dbReference type="OrthoDB" id="3247418at2759"/>
<organism evidence="1 2">
    <name type="scientific">Trametes pubescens</name>
    <name type="common">White-rot fungus</name>
    <dbReference type="NCBI Taxonomy" id="154538"/>
    <lineage>
        <taxon>Eukaryota</taxon>
        <taxon>Fungi</taxon>
        <taxon>Dikarya</taxon>
        <taxon>Basidiomycota</taxon>
        <taxon>Agaricomycotina</taxon>
        <taxon>Agaricomycetes</taxon>
        <taxon>Polyporales</taxon>
        <taxon>Polyporaceae</taxon>
        <taxon>Trametes</taxon>
    </lineage>
</organism>
<gene>
    <name evidence="1" type="ORF">TRAPUB_704</name>
</gene>
<evidence type="ECO:0000313" key="1">
    <source>
        <dbReference type="EMBL" id="OJT08399.1"/>
    </source>
</evidence>
<keyword evidence="2" id="KW-1185">Reference proteome</keyword>